<evidence type="ECO:0000256" key="3">
    <source>
        <dbReference type="ARBA" id="ARBA00023163"/>
    </source>
</evidence>
<dbReference type="PANTHER" id="PTHR30204:SF94">
    <property type="entry name" value="HEAVY METAL-DEPENDENT TRANSCRIPTIONAL REGULATOR HI_0293-RELATED"/>
    <property type="match status" value="1"/>
</dbReference>
<dbReference type="STRING" id="477641.MODMU_1952"/>
<reference evidence="5 6" key="1">
    <citation type="journal article" date="2012" name="J. Bacteriol.">
        <title>Genome Sequence of Radiation-Resistant Modestobacter marinus Strain BC501, a Representative Actinobacterium That Thrives on Calcareous Stone Surfaces.</title>
        <authorList>
            <person name="Normand P."/>
            <person name="Gury J."/>
            <person name="Pujic P."/>
            <person name="Chouaia B."/>
            <person name="Crotti E."/>
            <person name="Brusetti L."/>
            <person name="Daffonchio D."/>
            <person name="Vacherie B."/>
            <person name="Barbe V."/>
            <person name="Medigue C."/>
            <person name="Calteau A."/>
            <person name="Ghodhbane-Gtari F."/>
            <person name="Essoussi I."/>
            <person name="Nouioui I."/>
            <person name="Abbassi-Ghozzi I."/>
            <person name="Gtari M."/>
        </authorList>
    </citation>
    <scope>NUCLEOTIDE SEQUENCE [LARGE SCALE GENOMIC DNA]</scope>
    <source>
        <strain evidence="6">BC 501</strain>
    </source>
</reference>
<dbReference type="Gene3D" id="1.10.1660.10">
    <property type="match status" value="1"/>
</dbReference>
<evidence type="ECO:0000259" key="4">
    <source>
        <dbReference type="PROSITE" id="PS50937"/>
    </source>
</evidence>
<sequence>MRVSQLAALSGVPATTLRFYEQEGLLPAARTAAGYRSYGPAAVDRLAFIGTAKHLGLPLAEIREVLSVWEGGACRDVRAQLRPRLAARLAHASARRRELACFERHLGAALAHLDALPARSSACDSGCSFLGDPTGSGSDAAASAPQPALACSLTGSAHEARTDAWRRLLATSPRGAVAGGYAVDLPSEAAEETLALVREEQRCCPFLTFRLQLDASGLRLEVTAPPEGQQLVDLLVLH</sequence>
<dbReference type="InterPro" id="IPR009061">
    <property type="entry name" value="DNA-bd_dom_put_sf"/>
</dbReference>
<dbReference type="KEGG" id="mmar:MODMU_1952"/>
<evidence type="ECO:0000256" key="2">
    <source>
        <dbReference type="ARBA" id="ARBA00023125"/>
    </source>
</evidence>
<evidence type="ECO:0000313" key="6">
    <source>
        <dbReference type="Proteomes" id="UP000006461"/>
    </source>
</evidence>
<dbReference type="Proteomes" id="UP000006461">
    <property type="component" value="Chromosome"/>
</dbReference>
<dbReference type="SMART" id="SM00422">
    <property type="entry name" value="HTH_MERR"/>
    <property type="match status" value="1"/>
</dbReference>
<keyword evidence="1" id="KW-0805">Transcription regulation</keyword>
<proteinExistence type="predicted"/>
<dbReference type="InterPro" id="IPR000551">
    <property type="entry name" value="MerR-type_HTH_dom"/>
</dbReference>
<protein>
    <submittedName>
        <fullName evidence="5">Transcriptional regulator, MerR family</fullName>
    </submittedName>
</protein>
<dbReference type="PROSITE" id="PS50937">
    <property type="entry name" value="HTH_MERR_2"/>
    <property type="match status" value="1"/>
</dbReference>
<keyword evidence="3" id="KW-0804">Transcription</keyword>
<dbReference type="PANTHER" id="PTHR30204">
    <property type="entry name" value="REDOX-CYCLING DRUG-SENSING TRANSCRIPTIONAL ACTIVATOR SOXR"/>
    <property type="match status" value="1"/>
</dbReference>
<dbReference type="EMBL" id="FO203431">
    <property type="protein sequence ID" value="CCH87388.1"/>
    <property type="molecule type" value="Genomic_DNA"/>
</dbReference>
<keyword evidence="2" id="KW-0238">DNA-binding</keyword>
<dbReference type="AlphaFoldDB" id="I4EVH5"/>
<dbReference type="HOGENOM" id="CLU_986641_0_0_11"/>
<feature type="domain" description="HTH merR-type" evidence="4">
    <location>
        <begin position="1"/>
        <end position="68"/>
    </location>
</feature>
<dbReference type="OrthoDB" id="9802039at2"/>
<dbReference type="SUPFAM" id="SSF46955">
    <property type="entry name" value="Putative DNA-binding domain"/>
    <property type="match status" value="1"/>
</dbReference>
<dbReference type="GO" id="GO:0003677">
    <property type="term" value="F:DNA binding"/>
    <property type="evidence" value="ECO:0007669"/>
    <property type="project" value="UniProtKB-KW"/>
</dbReference>
<dbReference type="OMA" id="EQGCCAF"/>
<name>I4EVH5_MODI5</name>
<keyword evidence="6" id="KW-1185">Reference proteome</keyword>
<accession>I4EVH5</accession>
<evidence type="ECO:0000313" key="5">
    <source>
        <dbReference type="EMBL" id="CCH87388.1"/>
    </source>
</evidence>
<dbReference type="PRINTS" id="PR00040">
    <property type="entry name" value="HTHMERR"/>
</dbReference>
<dbReference type="Pfam" id="PF13411">
    <property type="entry name" value="MerR_1"/>
    <property type="match status" value="1"/>
</dbReference>
<dbReference type="eggNOG" id="COG0789">
    <property type="taxonomic scope" value="Bacteria"/>
</dbReference>
<evidence type="ECO:0000256" key="1">
    <source>
        <dbReference type="ARBA" id="ARBA00023015"/>
    </source>
</evidence>
<gene>
    <name evidence="5" type="ordered locus">MODMU_1952</name>
</gene>
<dbReference type="InterPro" id="IPR047057">
    <property type="entry name" value="MerR_fam"/>
</dbReference>
<organism evidence="5 6">
    <name type="scientific">Modestobacter italicus (strain DSM 44449 / CECT 9708 / BC 501)</name>
    <dbReference type="NCBI Taxonomy" id="2732864"/>
    <lineage>
        <taxon>Bacteria</taxon>
        <taxon>Bacillati</taxon>
        <taxon>Actinomycetota</taxon>
        <taxon>Actinomycetes</taxon>
        <taxon>Geodermatophilales</taxon>
        <taxon>Geodermatophilaceae</taxon>
        <taxon>Modestobacter</taxon>
    </lineage>
</organism>
<dbReference type="GO" id="GO:0003700">
    <property type="term" value="F:DNA-binding transcription factor activity"/>
    <property type="evidence" value="ECO:0007669"/>
    <property type="project" value="InterPro"/>
</dbReference>